<gene>
    <name evidence="5" type="primary">WBGene00095304</name>
</gene>
<sequence length="1707" mass="189510">MGVIDPSLICEALGRAETVNDHSVDFGFLRRSTPSLFASCCPSHSSFLLDCLLARLVKEVDEASRSTAHILFSSSTIKRILLISREQHRRLPPSLASSILLYAHKFWDFVVDVVSYDATEAFSLTVLSHLEHCPECCIRDAQFIQLHKEMMKLIILYISVPKISLMRACPSLCRPYFDPSFIRSLYASLSNTAIGAALTDLLCECLSNGYGSWQEHIDCLSTLISSPSTPRAGIYERLLPGMARSAQIGAPFLQLLLKKIQDAPLPSLEAVLSVSRFAISAVGTERLSWHGLIPVEEMTRAVLHVDTQVRFSAWSLLIEHPKKTEPFSVQDCVLMGAFVETSMGEQRPAIRQKILAGVKNVRKNILAKGLMLAYNSNSFSPNDLVLHDLHFSLVCADPDGGGGGATAVAVVSAVQQLHVIADREFRQRAKYMEIWLFVDNLFRLMALSILDLVYRQRVLVVPNKGRLLTRLPLPSHLTVPAVSALIARLDDCYEICQEIALNLLQAIHGTSPLCVPLSSLRSSTLEMLLTISTSVTMATGYRIRFLTVIDRKETLSLLTSWFLPRISARLDAATVSLASLITEPLHPLMNAVELILNEIGSDPSIHSFLSLLLPLLHSIADVVSPLVHNLSPEGYLPADFKLGDSSLLNLIRVVSPLDDSLADVVGVCVARPQTRIEHAWVGGQDAEKYLEVLPSPSFLTSEILHDMAEYYLKQLTECKHCGAFEGAVDGFEVLCARMWSIGGTKRGAEPEKWLAEAMQAIVGEKGSLCLTRRSAGLPHLVVSLLVTEPEWSRSQLLLGTLSTLLNMEEKSLETRVHSCNVAKAIINCARLSDKIQPALEMALVTAIAGCCSSEWPARNAASQLLSALISRVFGVPREGQKDLRPHHHNMMSAAEFFASPLPSGANYEQLEPEQGVPFGEFVCAPSDSSQEEGYGPASFLGFLSPVGALEGYGVHKKGVCGANATILEYRRVKTLGKDNADHAYVEKGTEPHRAIANNLAYQFQGVRFYCWRLEDTDFKIPVACGLPAVDAAAVRIVAVDPNSLQEFSLFPSLVLLSHLFPSSAAPLALTPFIPRVLTVLLSSRAEKVRALAAVSLCTIATREDISLLLSWIGSQSAAGMRQNEANAVLMVMTSFLDRKRDDDYDETEERMRAIVRRWEEGGEYREWCDWNVSLLLSLYHRLSMPLPPLQSIPSIDSLTLALRPLAAGWIRYAERRAELPLSSAEFRHEIYRSLAMMESSIDSTEIIDRLLPYLLEDLKEESKETNRLIVDSPPAHSRRSRGTRREEKEGDMEDDRGSGNGGEEVRDGRKLAIRVVKDKVAKKKSGRQVQPPSPVQKPIMSPDKDKSLMKKPSNRRATKEPPKEEKLRLSNKRSSSSSMGSAVSAAPPKSMTNKLTDEGSVIRTSKAPSDDQSVSLSLSTPETPTTTTTTTTRSTEKQSRAADDQEKKSKKKLSKDLSVLKLKRIQTARKLDEKVTRCRTKGRPLMAGQVDARQDIERAETNLKEWTKQFNQQMNYLKEMLTKEMGEIRAGMKELEEMEIKTEMESKHVRGAKLTEESLLRTIRLAVRGEKKERKEEEGDGEWMMRCTTADDEETKEMAIECASGGGEASTAVLLEFLQDESAEIREKAAIVVGERVYGSGTRMNPFVLRLEREKEYGSRGSIDEGKEKESDRGMNLFDAMVENPYKESRLIGDCEYTREILERMRV</sequence>
<feature type="coiled-coil region" evidence="3">
    <location>
        <begin position="1489"/>
        <end position="1538"/>
    </location>
</feature>
<dbReference type="GO" id="GO:0030488">
    <property type="term" value="P:tRNA methylation"/>
    <property type="evidence" value="ECO:0000318"/>
    <property type="project" value="GO_Central"/>
</dbReference>
<name>A0A2A6BNR0_PRIPA</name>
<feature type="region of interest" description="Disordered" evidence="4">
    <location>
        <begin position="1264"/>
        <end position="1457"/>
    </location>
</feature>
<accession>A0A8R1U764</accession>
<dbReference type="OrthoDB" id="73997at2759"/>
<feature type="compositionally biased region" description="Basic and acidic residues" evidence="4">
    <location>
        <begin position="1357"/>
        <end position="1368"/>
    </location>
</feature>
<reference evidence="5" key="2">
    <citation type="submission" date="2022-06" db="UniProtKB">
        <authorList>
            <consortium name="EnsemblMetazoa"/>
        </authorList>
    </citation>
    <scope>IDENTIFICATION</scope>
    <source>
        <strain evidence="5">PS312</strain>
    </source>
</reference>
<feature type="compositionally biased region" description="Polar residues" evidence="4">
    <location>
        <begin position="1402"/>
        <end position="1414"/>
    </location>
</feature>
<feature type="compositionally biased region" description="Basic and acidic residues" evidence="4">
    <location>
        <begin position="1434"/>
        <end position="1447"/>
    </location>
</feature>
<protein>
    <recommendedName>
        <fullName evidence="2">tRNA (32-2'-O)-methyltransferase regulator THADA</fullName>
    </recommendedName>
</protein>
<dbReference type="Proteomes" id="UP000005239">
    <property type="component" value="Unassembled WGS sequence"/>
</dbReference>
<evidence type="ECO:0000256" key="3">
    <source>
        <dbReference type="SAM" id="Coils"/>
    </source>
</evidence>
<reference evidence="6" key="1">
    <citation type="journal article" date="2008" name="Nat. Genet.">
        <title>The Pristionchus pacificus genome provides a unique perspective on nematode lifestyle and parasitism.</title>
        <authorList>
            <person name="Dieterich C."/>
            <person name="Clifton S.W."/>
            <person name="Schuster L.N."/>
            <person name="Chinwalla A."/>
            <person name="Delehaunty K."/>
            <person name="Dinkelacker I."/>
            <person name="Fulton L."/>
            <person name="Fulton R."/>
            <person name="Godfrey J."/>
            <person name="Minx P."/>
            <person name="Mitreva M."/>
            <person name="Roeseler W."/>
            <person name="Tian H."/>
            <person name="Witte H."/>
            <person name="Yang S.P."/>
            <person name="Wilson R.K."/>
            <person name="Sommer R.J."/>
        </authorList>
    </citation>
    <scope>NUCLEOTIDE SEQUENCE [LARGE SCALE GENOMIC DNA]</scope>
    <source>
        <strain evidence="6">PS312</strain>
    </source>
</reference>
<organism evidence="5 6">
    <name type="scientific">Pristionchus pacificus</name>
    <name type="common">Parasitic nematode worm</name>
    <dbReference type="NCBI Taxonomy" id="54126"/>
    <lineage>
        <taxon>Eukaryota</taxon>
        <taxon>Metazoa</taxon>
        <taxon>Ecdysozoa</taxon>
        <taxon>Nematoda</taxon>
        <taxon>Chromadorea</taxon>
        <taxon>Rhabditida</taxon>
        <taxon>Rhabditina</taxon>
        <taxon>Diplogasteromorpha</taxon>
        <taxon>Diplogasteroidea</taxon>
        <taxon>Neodiplogasteridae</taxon>
        <taxon>Pristionchus</taxon>
    </lineage>
</organism>
<evidence type="ECO:0000313" key="6">
    <source>
        <dbReference type="Proteomes" id="UP000005239"/>
    </source>
</evidence>
<dbReference type="Pfam" id="PF10350">
    <property type="entry name" value="DUF2428"/>
    <property type="match status" value="1"/>
</dbReference>
<dbReference type="InterPro" id="IPR019442">
    <property type="entry name" value="THADA/TRM732_DUF2428"/>
</dbReference>
<dbReference type="InterPro" id="IPR016024">
    <property type="entry name" value="ARM-type_fold"/>
</dbReference>
<dbReference type="InterPro" id="IPR051954">
    <property type="entry name" value="tRNA_methyltransferase_THADA"/>
</dbReference>
<proteinExistence type="inferred from homology"/>
<dbReference type="PANTHER" id="PTHR14387">
    <property type="entry name" value="THADA/DEATH RECEPTOR INTERACTING PROTEIN"/>
    <property type="match status" value="1"/>
</dbReference>
<evidence type="ECO:0000256" key="4">
    <source>
        <dbReference type="SAM" id="MobiDB-lite"/>
    </source>
</evidence>
<dbReference type="SUPFAM" id="SSF48371">
    <property type="entry name" value="ARM repeat"/>
    <property type="match status" value="1"/>
</dbReference>
<dbReference type="PANTHER" id="PTHR14387:SF7">
    <property type="entry name" value="THYROID ADENOMA-ASSOCIATED PROTEIN"/>
    <property type="match status" value="1"/>
</dbReference>
<comment type="similarity">
    <text evidence="1">Belongs to the THADA family.</text>
</comment>
<feature type="compositionally biased region" description="Low complexity" evidence="4">
    <location>
        <begin position="1415"/>
        <end position="1433"/>
    </location>
</feature>
<accession>A0A2A6BNR0</accession>
<dbReference type="EnsemblMetazoa" id="PPA05750.1">
    <property type="protein sequence ID" value="PPA05750.1"/>
    <property type="gene ID" value="WBGene00095304"/>
</dbReference>
<evidence type="ECO:0000256" key="2">
    <source>
        <dbReference type="ARBA" id="ARBA00035698"/>
    </source>
</evidence>
<feature type="compositionally biased region" description="Basic and acidic residues" evidence="4">
    <location>
        <begin position="1303"/>
        <end position="1319"/>
    </location>
</feature>
<evidence type="ECO:0000256" key="1">
    <source>
        <dbReference type="ARBA" id="ARBA00010409"/>
    </source>
</evidence>
<keyword evidence="3" id="KW-0175">Coiled coil</keyword>
<evidence type="ECO:0000313" key="5">
    <source>
        <dbReference type="EnsemblMetazoa" id="PPA05750.1"/>
    </source>
</evidence>
<keyword evidence="6" id="KW-1185">Reference proteome</keyword>
<feature type="compositionally biased region" description="Low complexity" evidence="4">
    <location>
        <begin position="1374"/>
        <end position="1386"/>
    </location>
</feature>